<dbReference type="InterPro" id="IPR000740">
    <property type="entry name" value="GrpE"/>
</dbReference>
<dbReference type="CDD" id="cd00446">
    <property type="entry name" value="GrpE"/>
    <property type="match status" value="1"/>
</dbReference>
<dbReference type="Gene3D" id="3.90.20.20">
    <property type="match status" value="1"/>
</dbReference>
<keyword evidence="3 4" id="KW-0346">Stress response</keyword>
<comment type="similarity">
    <text evidence="1 3 5">Belongs to the GrpE family.</text>
</comment>
<feature type="region of interest" description="Disordered" evidence="6">
    <location>
        <begin position="1"/>
        <end position="55"/>
    </location>
</feature>
<evidence type="ECO:0000256" key="3">
    <source>
        <dbReference type="HAMAP-Rule" id="MF_01151"/>
    </source>
</evidence>
<proteinExistence type="inferred from homology"/>
<reference evidence="7" key="1">
    <citation type="submission" date="2023-06" db="EMBL/GenBank/DDBJ databases">
        <title>Genomic of Agaribacillus aureum.</title>
        <authorList>
            <person name="Wang G."/>
        </authorList>
    </citation>
    <scope>NUCLEOTIDE SEQUENCE</scope>
    <source>
        <strain evidence="7">BMA12</strain>
    </source>
</reference>
<comment type="caution">
    <text evidence="7">The sequence shown here is derived from an EMBL/GenBank/DDBJ whole genome shotgun (WGS) entry which is preliminary data.</text>
</comment>
<evidence type="ECO:0000256" key="4">
    <source>
        <dbReference type="RuleBase" id="RU000639"/>
    </source>
</evidence>
<dbReference type="EMBL" id="JAUJEB010000004">
    <property type="protein sequence ID" value="MDN5214431.1"/>
    <property type="molecule type" value="Genomic_DNA"/>
</dbReference>
<feature type="compositionally biased region" description="Basic and acidic residues" evidence="6">
    <location>
        <begin position="34"/>
        <end position="55"/>
    </location>
</feature>
<gene>
    <name evidence="3" type="primary">grpE</name>
    <name evidence="7" type="ORF">QQ020_20290</name>
</gene>
<dbReference type="InterPro" id="IPR013805">
    <property type="entry name" value="GrpE_CC"/>
</dbReference>
<evidence type="ECO:0000256" key="6">
    <source>
        <dbReference type="SAM" id="MobiDB-lite"/>
    </source>
</evidence>
<evidence type="ECO:0000313" key="7">
    <source>
        <dbReference type="EMBL" id="MDN5214431.1"/>
    </source>
</evidence>
<dbReference type="PANTHER" id="PTHR21237">
    <property type="entry name" value="GRPE PROTEIN"/>
    <property type="match status" value="1"/>
</dbReference>
<organism evidence="7 8">
    <name type="scientific">Agaribacillus aureus</name>
    <dbReference type="NCBI Taxonomy" id="3051825"/>
    <lineage>
        <taxon>Bacteria</taxon>
        <taxon>Pseudomonadati</taxon>
        <taxon>Bacteroidota</taxon>
        <taxon>Cytophagia</taxon>
        <taxon>Cytophagales</taxon>
        <taxon>Splendidivirgaceae</taxon>
        <taxon>Agaribacillus</taxon>
    </lineage>
</organism>
<dbReference type="PROSITE" id="PS01071">
    <property type="entry name" value="GRPE"/>
    <property type="match status" value="1"/>
</dbReference>
<dbReference type="InterPro" id="IPR009012">
    <property type="entry name" value="GrpE_head"/>
</dbReference>
<dbReference type="SUPFAM" id="SSF58014">
    <property type="entry name" value="Coiled-coil domain of nucleotide exchange factor GrpE"/>
    <property type="match status" value="1"/>
</dbReference>
<name>A0ABT8LDP2_9BACT</name>
<evidence type="ECO:0000256" key="2">
    <source>
        <dbReference type="ARBA" id="ARBA00023186"/>
    </source>
</evidence>
<dbReference type="SUPFAM" id="SSF51064">
    <property type="entry name" value="Head domain of nucleotide exchange factor GrpE"/>
    <property type="match status" value="1"/>
</dbReference>
<dbReference type="Gene3D" id="2.30.22.10">
    <property type="entry name" value="Head domain of nucleotide exchange factor GrpE"/>
    <property type="match status" value="1"/>
</dbReference>
<comment type="subunit">
    <text evidence="3">Homodimer.</text>
</comment>
<keyword evidence="2 3" id="KW-0143">Chaperone</keyword>
<dbReference type="RefSeq" id="WP_346759765.1">
    <property type="nucleotide sequence ID" value="NZ_JAUJEB010000004.1"/>
</dbReference>
<protein>
    <recommendedName>
        <fullName evidence="3 4">Protein GrpE</fullName>
    </recommendedName>
    <alternativeName>
        <fullName evidence="3">HSP-70 cofactor</fullName>
    </alternativeName>
</protein>
<feature type="compositionally biased region" description="Basic and acidic residues" evidence="6">
    <location>
        <begin position="1"/>
        <end position="13"/>
    </location>
</feature>
<comment type="subcellular location">
    <subcellularLocation>
        <location evidence="3">Cytoplasm</location>
    </subcellularLocation>
</comment>
<evidence type="ECO:0000256" key="1">
    <source>
        <dbReference type="ARBA" id="ARBA00009054"/>
    </source>
</evidence>
<dbReference type="HAMAP" id="MF_01151">
    <property type="entry name" value="GrpE"/>
    <property type="match status" value="1"/>
</dbReference>
<dbReference type="PANTHER" id="PTHR21237:SF23">
    <property type="entry name" value="GRPE PROTEIN HOMOLOG, MITOCHONDRIAL"/>
    <property type="match status" value="1"/>
</dbReference>
<dbReference type="Proteomes" id="UP001172083">
    <property type="component" value="Unassembled WGS sequence"/>
</dbReference>
<keyword evidence="8" id="KW-1185">Reference proteome</keyword>
<dbReference type="Pfam" id="PF01025">
    <property type="entry name" value="GrpE"/>
    <property type="match status" value="1"/>
</dbReference>
<dbReference type="PRINTS" id="PR00773">
    <property type="entry name" value="GRPEPROTEIN"/>
</dbReference>
<evidence type="ECO:0000313" key="8">
    <source>
        <dbReference type="Proteomes" id="UP001172083"/>
    </source>
</evidence>
<accession>A0ABT8LDP2</accession>
<comment type="function">
    <text evidence="3 4">Participates actively in the response to hyperosmotic and heat shock by preventing the aggregation of stress-denatured proteins, in association with DnaK and GrpE. It is the nucleotide exchange factor for DnaK and may function as a thermosensor. Unfolded proteins bind initially to DnaJ; upon interaction with the DnaJ-bound protein, DnaK hydrolyzes its bound ATP, resulting in the formation of a stable complex. GrpE releases ADP from DnaK; ATP binding to DnaK triggers the release of the substrate protein, thus completing the reaction cycle. Several rounds of ATP-dependent interactions between DnaJ, DnaK and GrpE are required for fully efficient folding.</text>
</comment>
<keyword evidence="3" id="KW-0963">Cytoplasm</keyword>
<sequence>MKKEHLEEQKENTTAEENVTEEGVKTNNSEENTVDNKEITDEISEEKSELEQVKSELAESKDKYLRLYSEFENFRRRTAKERLSLIGTANEEIISALLPVLDDFERAQESNKKAEAESMKEGFALIHNKLKNILEQKGLKVMESKQGMSFDPELHEAITQTPAPKKKLVGKVVDIIEKGYHLGDKVIRFAKVVIGT</sequence>
<evidence type="ECO:0000256" key="5">
    <source>
        <dbReference type="RuleBase" id="RU004478"/>
    </source>
</evidence>